<evidence type="ECO:0000313" key="1">
    <source>
        <dbReference type="EMBL" id="CAA7035038.1"/>
    </source>
</evidence>
<dbReference type="Proteomes" id="UP000467841">
    <property type="component" value="Unassembled WGS sequence"/>
</dbReference>
<keyword evidence="2" id="KW-1185">Reference proteome</keyword>
<accession>A0A6D2JCL5</accession>
<sequence>MASLLPWGDLGLAFKSAISQTWTVLDDWRVSELEFEAARKHYASVNGAPMDDLTTKTQNLAEAAKTVKQMDCLTIYNDKQLWLAFKFFDKYGHDARIEISPELKKGDARTLRSISKKHFLKELPYIPNPPRFKDTYLYLNVNEINWDYYY</sequence>
<name>A0A6D2JCL5_9BRAS</name>
<dbReference type="EMBL" id="CACVBM020001151">
    <property type="protein sequence ID" value="CAA7035038.1"/>
    <property type="molecule type" value="Genomic_DNA"/>
</dbReference>
<dbReference type="OrthoDB" id="10453378at2759"/>
<protein>
    <submittedName>
        <fullName evidence="1">Uncharacterized protein</fullName>
    </submittedName>
</protein>
<reference evidence="1" key="1">
    <citation type="submission" date="2020-01" db="EMBL/GenBank/DDBJ databases">
        <authorList>
            <person name="Mishra B."/>
        </authorList>
    </citation>
    <scope>NUCLEOTIDE SEQUENCE [LARGE SCALE GENOMIC DNA]</scope>
</reference>
<comment type="caution">
    <text evidence="1">The sequence shown here is derived from an EMBL/GenBank/DDBJ whole genome shotgun (WGS) entry which is preliminary data.</text>
</comment>
<proteinExistence type="predicted"/>
<gene>
    <name evidence="1" type="ORF">MERR_LOCUS22273</name>
</gene>
<evidence type="ECO:0000313" key="2">
    <source>
        <dbReference type="Proteomes" id="UP000467841"/>
    </source>
</evidence>
<organism evidence="1 2">
    <name type="scientific">Microthlaspi erraticum</name>
    <dbReference type="NCBI Taxonomy" id="1685480"/>
    <lineage>
        <taxon>Eukaryota</taxon>
        <taxon>Viridiplantae</taxon>
        <taxon>Streptophyta</taxon>
        <taxon>Embryophyta</taxon>
        <taxon>Tracheophyta</taxon>
        <taxon>Spermatophyta</taxon>
        <taxon>Magnoliopsida</taxon>
        <taxon>eudicotyledons</taxon>
        <taxon>Gunneridae</taxon>
        <taxon>Pentapetalae</taxon>
        <taxon>rosids</taxon>
        <taxon>malvids</taxon>
        <taxon>Brassicales</taxon>
        <taxon>Brassicaceae</taxon>
        <taxon>Coluteocarpeae</taxon>
        <taxon>Microthlaspi</taxon>
    </lineage>
</organism>
<dbReference type="AlphaFoldDB" id="A0A6D2JCL5"/>